<dbReference type="Proteomes" id="UP001500063">
    <property type="component" value="Unassembled WGS sequence"/>
</dbReference>
<name>A0ABN0XHW1_9ACTN</name>
<dbReference type="InterPro" id="IPR004378">
    <property type="entry name" value="F420H2_quin_Rdtase"/>
</dbReference>
<organism evidence="1 2">
    <name type="scientific">Streptomyces blastmyceticus</name>
    <dbReference type="NCBI Taxonomy" id="68180"/>
    <lineage>
        <taxon>Bacteria</taxon>
        <taxon>Bacillati</taxon>
        <taxon>Actinomycetota</taxon>
        <taxon>Actinomycetes</taxon>
        <taxon>Kitasatosporales</taxon>
        <taxon>Streptomycetaceae</taxon>
        <taxon>Streptomyces</taxon>
    </lineage>
</organism>
<dbReference type="NCBIfam" id="TIGR00026">
    <property type="entry name" value="hi_GC_TIGR00026"/>
    <property type="match status" value="1"/>
</dbReference>
<protein>
    <submittedName>
        <fullName evidence="1">Nitroreductase family deazaflavin-dependent oxidoreductase</fullName>
    </submittedName>
</protein>
<keyword evidence="2" id="KW-1185">Reference proteome</keyword>
<dbReference type="InterPro" id="IPR012349">
    <property type="entry name" value="Split_barrel_FMN-bd"/>
</dbReference>
<dbReference type="Gene3D" id="2.30.110.10">
    <property type="entry name" value="Electron Transport, Fmn-binding Protein, Chain A"/>
    <property type="match status" value="1"/>
</dbReference>
<gene>
    <name evidence="1" type="ORF">GCM10010319_47400</name>
</gene>
<dbReference type="Pfam" id="PF04075">
    <property type="entry name" value="F420H2_quin_red"/>
    <property type="match status" value="1"/>
</dbReference>
<dbReference type="RefSeq" id="WP_344120667.1">
    <property type="nucleotide sequence ID" value="NZ_BAAABW010000026.1"/>
</dbReference>
<dbReference type="EMBL" id="BAAABW010000026">
    <property type="protein sequence ID" value="GAA0364101.1"/>
    <property type="molecule type" value="Genomic_DNA"/>
</dbReference>
<comment type="caution">
    <text evidence="1">The sequence shown here is derived from an EMBL/GenBank/DDBJ whole genome shotgun (WGS) entry which is preliminary data.</text>
</comment>
<evidence type="ECO:0000313" key="1">
    <source>
        <dbReference type="EMBL" id="GAA0364101.1"/>
    </source>
</evidence>
<evidence type="ECO:0000313" key="2">
    <source>
        <dbReference type="Proteomes" id="UP001500063"/>
    </source>
</evidence>
<accession>A0ABN0XHW1</accession>
<reference evidence="1 2" key="1">
    <citation type="journal article" date="2019" name="Int. J. Syst. Evol. Microbiol.">
        <title>The Global Catalogue of Microorganisms (GCM) 10K type strain sequencing project: providing services to taxonomists for standard genome sequencing and annotation.</title>
        <authorList>
            <consortium name="The Broad Institute Genomics Platform"/>
            <consortium name="The Broad Institute Genome Sequencing Center for Infectious Disease"/>
            <person name="Wu L."/>
            <person name="Ma J."/>
        </authorList>
    </citation>
    <scope>NUCLEOTIDE SEQUENCE [LARGE SCALE GENOMIC DNA]</scope>
    <source>
        <strain evidence="1 2">JCM 4565</strain>
    </source>
</reference>
<proteinExistence type="predicted"/>
<sequence>MAHYIKPGRLEARLVHGTVGWLARRGLSLAGSAELSVRGRGSGEWRTVPVNPLDAEGGRFLVSARGDGQWVRNLRAAGDGRLRVGRSTLPFTAVEVPDEEKAPLLRAYLSRWGWQVGRFFDGVTAKSSDEELRRVAPRHPVFRITTTPGAGTRG</sequence>